<accession>A0AA86APD9</accession>
<dbReference type="RefSeq" id="WP_025345023.1">
    <property type="nucleotide sequence ID" value="NZ_CP007201.1"/>
</dbReference>
<organism evidence="1 2">
    <name type="scientific">Sulfurospirillum multivorans (strain DM 12446 / JCM 15788 / NBRC 109480)</name>
    <dbReference type="NCBI Taxonomy" id="1150621"/>
    <lineage>
        <taxon>Bacteria</taxon>
        <taxon>Pseudomonadati</taxon>
        <taxon>Campylobacterota</taxon>
        <taxon>Epsilonproteobacteria</taxon>
        <taxon>Campylobacterales</taxon>
        <taxon>Sulfurospirillaceae</taxon>
        <taxon>Sulfurospirillum</taxon>
    </lineage>
</organism>
<name>A0AA86APD9_SULMK</name>
<dbReference type="KEGG" id="smul:SMUL_1896"/>
<dbReference type="AlphaFoldDB" id="A0AA86APD9"/>
<evidence type="ECO:0000313" key="2">
    <source>
        <dbReference type="Proteomes" id="UP000019322"/>
    </source>
</evidence>
<protein>
    <submittedName>
        <fullName evidence="1">Uncharacterized protein</fullName>
    </submittedName>
</protein>
<evidence type="ECO:0000313" key="1">
    <source>
        <dbReference type="EMBL" id="AHJ13151.1"/>
    </source>
</evidence>
<reference evidence="1 2" key="1">
    <citation type="journal article" date="2014" name="Environ. Microbiol.">
        <title>Insights into organohalide respiration and the versatile catabolism of Sulfurospirillum multivorans gained from comparative genomics and physiological studies.</title>
        <authorList>
            <person name="Goris T."/>
            <person name="Schubert T."/>
            <person name="Gadkari J."/>
            <person name="Wubet T."/>
            <person name="Tarkka M."/>
            <person name="Buscot F."/>
            <person name="Adrian L."/>
            <person name="Diekert G."/>
        </authorList>
    </citation>
    <scope>NUCLEOTIDE SEQUENCE [LARGE SCALE GENOMIC DNA]</scope>
    <source>
        <strain evidence="2">DM 12446 / JCM 15788 / NBRC 109480</strain>
    </source>
</reference>
<dbReference type="EMBL" id="CP007201">
    <property type="protein sequence ID" value="AHJ13151.1"/>
    <property type="molecule type" value="Genomic_DNA"/>
</dbReference>
<sequence length="572" mass="66340">MSFTAFLFTVIIILVLGFSLNSILNSRTFRIWLITQRDHLHQKEIEKEMQKSRQRSIEEIKNPDRVMEVIMKIKRGEEVKIPLAAFDYIYRNMKNFSIVDKDGRISIINQEDYFRFKKGALALLEKDKSEKIDVKQILSDIERRVAENPIEVTKHDDGTVVKVDHVSRTAEITKPNGEMILIDHKTDTMVSQNLIEQPDQKSNKKEIVLKDAQIKKTNEENMLLRGKIQKLRHRNEGNIRTNVGNVKNYENNADMDELINSNEDENLLLNYKNEHLEETKNVQLESNFIEKDETVLTELGIRKRINFKAIDTHVQRENTKIELDSDTTIGSDSTSDNALLDFQSLEPFLSSAITFKNIFDFTKNLILCDLSTNDLRRINDVLKTYIVDSKSFECSTNADRTHNERLNNTQLEINHHTTLSGTSKYRIGVVYDEKSSCFLVNINWLFLKLSALLQSESIRALLNAFYSDQKKSFVNNETLTCMLAHINTKSSLSIGSKIFMQEKNEKTTINFRTVKIKVEQEVYQGQYLYLFTASNFCKSLVQEYEAKMENTDFEIDNDLSQKGEKITLFTLL</sequence>
<proteinExistence type="predicted"/>
<gene>
    <name evidence="1" type="ORF">SMUL_1896</name>
</gene>
<dbReference type="Proteomes" id="UP000019322">
    <property type="component" value="Chromosome"/>
</dbReference>